<evidence type="ECO:0000313" key="3">
    <source>
        <dbReference type="Proteomes" id="UP000834106"/>
    </source>
</evidence>
<feature type="compositionally biased region" description="Polar residues" evidence="1">
    <location>
        <begin position="8"/>
        <end position="22"/>
    </location>
</feature>
<feature type="compositionally biased region" description="Polar residues" evidence="1">
    <location>
        <begin position="29"/>
        <end position="39"/>
    </location>
</feature>
<keyword evidence="3" id="KW-1185">Reference proteome</keyword>
<sequence>MAFHPHNQPINTAQAAQSSGSENMLALGPSQSTVPNFHVGDTSNLISYRGFEDFCPEDEIRIRSHEMLENEDMQHLLCVFSMGSHGHASSNGNERLPRAGVLVNLHSTED</sequence>
<reference evidence="2" key="1">
    <citation type="submission" date="2023-05" db="EMBL/GenBank/DDBJ databases">
        <authorList>
            <person name="Huff M."/>
        </authorList>
    </citation>
    <scope>NUCLEOTIDE SEQUENCE</scope>
</reference>
<dbReference type="EMBL" id="OU503039">
    <property type="protein sequence ID" value="CAI9760301.1"/>
    <property type="molecule type" value="Genomic_DNA"/>
</dbReference>
<feature type="region of interest" description="Disordered" evidence="1">
    <location>
        <begin position="1"/>
        <end position="39"/>
    </location>
</feature>
<dbReference type="AlphaFoldDB" id="A0AAD2DQT3"/>
<evidence type="ECO:0000256" key="1">
    <source>
        <dbReference type="SAM" id="MobiDB-lite"/>
    </source>
</evidence>
<organism evidence="2 3">
    <name type="scientific">Fraxinus pennsylvanica</name>
    <dbReference type="NCBI Taxonomy" id="56036"/>
    <lineage>
        <taxon>Eukaryota</taxon>
        <taxon>Viridiplantae</taxon>
        <taxon>Streptophyta</taxon>
        <taxon>Embryophyta</taxon>
        <taxon>Tracheophyta</taxon>
        <taxon>Spermatophyta</taxon>
        <taxon>Magnoliopsida</taxon>
        <taxon>eudicotyledons</taxon>
        <taxon>Gunneridae</taxon>
        <taxon>Pentapetalae</taxon>
        <taxon>asterids</taxon>
        <taxon>lamiids</taxon>
        <taxon>Lamiales</taxon>
        <taxon>Oleaceae</taxon>
        <taxon>Oleeae</taxon>
        <taxon>Fraxinus</taxon>
    </lineage>
</organism>
<proteinExistence type="predicted"/>
<name>A0AAD2DQT3_9LAMI</name>
<dbReference type="Proteomes" id="UP000834106">
    <property type="component" value="Chromosome 4"/>
</dbReference>
<protein>
    <submittedName>
        <fullName evidence="2">Uncharacterized protein</fullName>
    </submittedName>
</protein>
<accession>A0AAD2DQT3</accession>
<evidence type="ECO:0000313" key="2">
    <source>
        <dbReference type="EMBL" id="CAI9760301.1"/>
    </source>
</evidence>
<gene>
    <name evidence="2" type="ORF">FPE_LOCUS7731</name>
</gene>